<dbReference type="SMART" id="SM00829">
    <property type="entry name" value="PKS_ER"/>
    <property type="match status" value="1"/>
</dbReference>
<name>A0AAW1M2V5_SAPOF</name>
<accession>A0AAW1M2V5</accession>
<evidence type="ECO:0000256" key="5">
    <source>
        <dbReference type="ARBA" id="ARBA00023002"/>
    </source>
</evidence>
<comment type="cofactor">
    <cofactor evidence="1 6">
        <name>Zn(2+)</name>
        <dbReference type="ChEBI" id="CHEBI:29105"/>
    </cofactor>
</comment>
<dbReference type="PROSITE" id="PS00059">
    <property type="entry name" value="ADH_ZINC"/>
    <property type="match status" value="1"/>
</dbReference>
<dbReference type="PANTHER" id="PTHR42683">
    <property type="entry name" value="ALDEHYDE REDUCTASE"/>
    <property type="match status" value="1"/>
</dbReference>
<dbReference type="FunFam" id="3.40.50.720:FF:000022">
    <property type="entry name" value="Cinnamyl alcohol dehydrogenase"/>
    <property type="match status" value="1"/>
</dbReference>
<dbReference type="Gene3D" id="3.90.180.10">
    <property type="entry name" value="Medium-chain alcohol dehydrogenases, catalytic domain"/>
    <property type="match status" value="1"/>
</dbReference>
<dbReference type="SUPFAM" id="SSF50129">
    <property type="entry name" value="GroES-like"/>
    <property type="match status" value="1"/>
</dbReference>
<dbReference type="InterPro" id="IPR020843">
    <property type="entry name" value="ER"/>
</dbReference>
<dbReference type="GO" id="GO:0016616">
    <property type="term" value="F:oxidoreductase activity, acting on the CH-OH group of donors, NAD or NADP as acceptor"/>
    <property type="evidence" value="ECO:0007669"/>
    <property type="project" value="InterPro"/>
</dbReference>
<dbReference type="FunFam" id="3.90.180.10:FF:000100">
    <property type="entry name" value="Putative cinnamyl alcohol dehydrogenase 6"/>
    <property type="match status" value="1"/>
</dbReference>
<evidence type="ECO:0000313" key="8">
    <source>
        <dbReference type="EMBL" id="KAK9740045.1"/>
    </source>
</evidence>
<dbReference type="GO" id="GO:0008270">
    <property type="term" value="F:zinc ion binding"/>
    <property type="evidence" value="ECO:0007669"/>
    <property type="project" value="InterPro"/>
</dbReference>
<dbReference type="InterPro" id="IPR011032">
    <property type="entry name" value="GroES-like_sf"/>
</dbReference>
<keyword evidence="4 6" id="KW-0862">Zinc</keyword>
<dbReference type="EMBL" id="JBDFQZ010000003">
    <property type="protein sequence ID" value="KAK9740045.1"/>
    <property type="molecule type" value="Genomic_DNA"/>
</dbReference>
<dbReference type="Proteomes" id="UP001443914">
    <property type="component" value="Unassembled WGS sequence"/>
</dbReference>
<dbReference type="InterPro" id="IPR002328">
    <property type="entry name" value="ADH_Zn_CS"/>
</dbReference>
<evidence type="ECO:0000256" key="3">
    <source>
        <dbReference type="ARBA" id="ARBA00022723"/>
    </source>
</evidence>
<reference evidence="8 9" key="1">
    <citation type="submission" date="2024-03" db="EMBL/GenBank/DDBJ databases">
        <title>WGS assembly of Saponaria officinalis var. Norfolk2.</title>
        <authorList>
            <person name="Jenkins J."/>
            <person name="Shu S."/>
            <person name="Grimwood J."/>
            <person name="Barry K."/>
            <person name="Goodstein D."/>
            <person name="Schmutz J."/>
            <person name="Leebens-Mack J."/>
            <person name="Osbourn A."/>
        </authorList>
    </citation>
    <scope>NUCLEOTIDE SEQUENCE [LARGE SCALE GENOMIC DNA]</scope>
    <source>
        <strain evidence="9">cv. Norfolk2</strain>
        <strain evidence="8">JIC</strain>
        <tissue evidence="8">Leaf</tissue>
    </source>
</reference>
<comment type="caution">
    <text evidence="8">The sequence shown here is derived from an EMBL/GenBank/DDBJ whole genome shotgun (WGS) entry which is preliminary data.</text>
</comment>
<organism evidence="8 9">
    <name type="scientific">Saponaria officinalis</name>
    <name type="common">Common soapwort</name>
    <name type="synonym">Lychnis saponaria</name>
    <dbReference type="NCBI Taxonomy" id="3572"/>
    <lineage>
        <taxon>Eukaryota</taxon>
        <taxon>Viridiplantae</taxon>
        <taxon>Streptophyta</taxon>
        <taxon>Embryophyta</taxon>
        <taxon>Tracheophyta</taxon>
        <taxon>Spermatophyta</taxon>
        <taxon>Magnoliopsida</taxon>
        <taxon>eudicotyledons</taxon>
        <taxon>Gunneridae</taxon>
        <taxon>Pentapetalae</taxon>
        <taxon>Caryophyllales</taxon>
        <taxon>Caryophyllaceae</taxon>
        <taxon>Caryophylleae</taxon>
        <taxon>Saponaria</taxon>
    </lineage>
</organism>
<dbReference type="AlphaFoldDB" id="A0AAW1M2V5"/>
<dbReference type="FunFam" id="3.90.180.10:FF:000004">
    <property type="entry name" value="probable cinnamyl alcohol dehydrogenase"/>
    <property type="match status" value="1"/>
</dbReference>
<keyword evidence="3 6" id="KW-0479">Metal-binding</keyword>
<dbReference type="SUPFAM" id="SSF51735">
    <property type="entry name" value="NAD(P)-binding Rossmann-fold domains"/>
    <property type="match status" value="1"/>
</dbReference>
<feature type="domain" description="Enoyl reductase (ER)" evidence="7">
    <location>
        <begin position="19"/>
        <end position="353"/>
    </location>
</feature>
<dbReference type="InterPro" id="IPR036291">
    <property type="entry name" value="NAD(P)-bd_dom_sf"/>
</dbReference>
<evidence type="ECO:0000256" key="6">
    <source>
        <dbReference type="RuleBase" id="RU361277"/>
    </source>
</evidence>
<dbReference type="Pfam" id="PF08240">
    <property type="entry name" value="ADH_N"/>
    <property type="match status" value="1"/>
</dbReference>
<dbReference type="EMBL" id="JBDFQZ010000003">
    <property type="protein sequence ID" value="KAK9740046.1"/>
    <property type="molecule type" value="Genomic_DNA"/>
</dbReference>
<evidence type="ECO:0000256" key="1">
    <source>
        <dbReference type="ARBA" id="ARBA00001947"/>
    </source>
</evidence>
<evidence type="ECO:0000313" key="9">
    <source>
        <dbReference type="Proteomes" id="UP001443914"/>
    </source>
</evidence>
<dbReference type="InterPro" id="IPR013149">
    <property type="entry name" value="ADH-like_C"/>
</dbReference>
<dbReference type="GO" id="GO:0009809">
    <property type="term" value="P:lignin biosynthetic process"/>
    <property type="evidence" value="ECO:0007669"/>
    <property type="project" value="UniProtKB-ARBA"/>
</dbReference>
<gene>
    <name evidence="8" type="ORF">RND81_03G007200</name>
</gene>
<proteinExistence type="inferred from homology"/>
<keyword evidence="5" id="KW-0560">Oxidoreductase</keyword>
<dbReference type="CDD" id="cd05283">
    <property type="entry name" value="CAD1"/>
    <property type="match status" value="1"/>
</dbReference>
<comment type="similarity">
    <text evidence="2 6">Belongs to the zinc-containing alcohol dehydrogenase family.</text>
</comment>
<evidence type="ECO:0000256" key="4">
    <source>
        <dbReference type="ARBA" id="ARBA00022833"/>
    </source>
</evidence>
<keyword evidence="9" id="KW-1185">Reference proteome</keyword>
<dbReference type="InterPro" id="IPR047109">
    <property type="entry name" value="CAD-like"/>
</dbReference>
<sequence>MAQTTPNHTQVVSGWAAHDTSGKMTPYVFKRRENGVDDVTIKVLFCGMCHTDLHHVRNDWGITMYPVVPGHEITGVITKVGENVKRLKVGEKVGVGCLAASCLECEFCKDDQENYCDQIQFTYNGIFWDGSITYGGYSNMLVADQRYVVRVPENLPMDAAAPLLCAGITVYSPMMDNKLLETTSSPKRVGIVGLGGLGHVAVKFAKAFQHHVTIISTSPSKQSEALHRLGADDFILSTDPSQMQAKKRSLDFILDTVSGYHSIGPTLELLKVNGVLVIVGAPDKPIALPSFPLIFGKRVVKGSMTGGMKETQEMMDLCGKYNITCDIELVTPDQINDALDRLSKNDVRYRFVIDIAGKSSPL</sequence>
<protein>
    <recommendedName>
        <fullName evidence="7">Enoyl reductase (ER) domain-containing protein</fullName>
    </recommendedName>
</protein>
<evidence type="ECO:0000259" key="7">
    <source>
        <dbReference type="SMART" id="SM00829"/>
    </source>
</evidence>
<dbReference type="InterPro" id="IPR013154">
    <property type="entry name" value="ADH-like_N"/>
</dbReference>
<dbReference type="Pfam" id="PF00107">
    <property type="entry name" value="ADH_zinc_N"/>
    <property type="match status" value="1"/>
</dbReference>
<evidence type="ECO:0000256" key="2">
    <source>
        <dbReference type="ARBA" id="ARBA00008072"/>
    </source>
</evidence>
<dbReference type="Gene3D" id="3.40.50.720">
    <property type="entry name" value="NAD(P)-binding Rossmann-like Domain"/>
    <property type="match status" value="1"/>
</dbReference>